<dbReference type="InterPro" id="IPR023211">
    <property type="entry name" value="DNA_pol_palm_dom_sf"/>
</dbReference>
<name>A0A0F9UZ59_9ZZZZ</name>
<gene>
    <name evidence="1" type="ORF">LCGC14_0470550</name>
</gene>
<comment type="caution">
    <text evidence="1">The sequence shown here is derived from an EMBL/GenBank/DDBJ whole genome shotgun (WGS) entry which is preliminary data.</text>
</comment>
<dbReference type="EMBL" id="LAZR01000498">
    <property type="protein sequence ID" value="KKN66521.1"/>
    <property type="molecule type" value="Genomic_DNA"/>
</dbReference>
<dbReference type="InterPro" id="IPR012337">
    <property type="entry name" value="RNaseH-like_sf"/>
</dbReference>
<organism evidence="1">
    <name type="scientific">marine sediment metagenome</name>
    <dbReference type="NCBI Taxonomy" id="412755"/>
    <lineage>
        <taxon>unclassified sequences</taxon>
        <taxon>metagenomes</taxon>
        <taxon>ecological metagenomes</taxon>
    </lineage>
</organism>
<dbReference type="Gene3D" id="3.90.1600.10">
    <property type="entry name" value="Palm domain of DNA polymerase"/>
    <property type="match status" value="1"/>
</dbReference>
<reference evidence="1" key="1">
    <citation type="journal article" date="2015" name="Nature">
        <title>Complex archaea that bridge the gap between prokaryotes and eukaryotes.</title>
        <authorList>
            <person name="Spang A."/>
            <person name="Saw J.H."/>
            <person name="Jorgensen S.L."/>
            <person name="Zaremba-Niedzwiedzka K."/>
            <person name="Martijn J."/>
            <person name="Lind A.E."/>
            <person name="van Eijk R."/>
            <person name="Schleper C."/>
            <person name="Guy L."/>
            <person name="Ettema T.J."/>
        </authorList>
    </citation>
    <scope>NUCLEOTIDE SEQUENCE</scope>
</reference>
<dbReference type="AlphaFoldDB" id="A0A0F9UZ59"/>
<evidence type="ECO:0000313" key="1">
    <source>
        <dbReference type="EMBL" id="KKN66521.1"/>
    </source>
</evidence>
<accession>A0A0F9UZ59</accession>
<dbReference type="SUPFAM" id="SSF56672">
    <property type="entry name" value="DNA/RNA polymerases"/>
    <property type="match status" value="1"/>
</dbReference>
<protein>
    <submittedName>
        <fullName evidence="1">Uncharacterized protein</fullName>
    </submittedName>
</protein>
<dbReference type="SUPFAM" id="SSF53098">
    <property type="entry name" value="Ribonuclease H-like"/>
    <property type="match status" value="1"/>
</dbReference>
<dbReference type="InterPro" id="IPR043502">
    <property type="entry name" value="DNA/RNA_pol_sf"/>
</dbReference>
<sequence>MRDYIYDLETYVNVFTMAVEHADSGLRWSFEISDWCNDSKEIIAFLQWLKDQGARMVGFNNLAFDYPILHMLVRMGHSDALTLYQKAQSIIETQNNDKWAHQVKLSDRFVEQLDLFKIHHFDNMARATSLKVLEFNMRSETIEDLPFDVGTTLTAEQVPVLKRYNAHDVTETKKFYFKSLEMIRFREELTTKHQQDFMNHSDPKIGENYFIMELEKAGVQCYDYGPDGRTPRQTRRASIALKDAILPGIVFQQPEFTRVMNWLKEQVITDTKGVFKNLHTMPVNSEIKFVFGLGGVHASIENEIVEAEEGTTILDVDATSYYPKLAIVNRFYPNHLGDTFCDIYEKLFEQRKKYPKKSAESQMLKLALVASFGKSNSPFSVFYDPMVTMRITLNGQLLLCLLAEGLMGIPGLRLLQCNTDGVSVKVPNGQLPLVKNVCDAWEKRTGMNLESAEYSRMFIRDVNNYIAEYVNGDVKRKGTYEHAPPGERAPLGWHQNLSALVVPKVTEKVLLEDAPIAETVRNWPDFMDFMLRTKVPRNSYLALRIGEEQTRLQNTTRYYVAEGGGNLIKWMPPLADWKEWRSIGIDAGWGVQVCNDIKDAGRLPVDFEYYIREVEKRVLILK</sequence>
<proteinExistence type="predicted"/>